<dbReference type="SUPFAM" id="SSF51713">
    <property type="entry name" value="tRNA-guanine transglycosylase"/>
    <property type="match status" value="1"/>
</dbReference>
<reference evidence="5" key="1">
    <citation type="journal article" date="2020" name="PLoS Negl. Trop. Dis.">
        <title>High-quality nuclear genome for Sarcoptes scabiei-A critical resource for a neglected parasite.</title>
        <authorList>
            <person name="Korhonen P.K."/>
            <person name="Gasser R.B."/>
            <person name="Ma G."/>
            <person name="Wang T."/>
            <person name="Stroehlein A.J."/>
            <person name="Young N.D."/>
            <person name="Ang C.S."/>
            <person name="Fernando D.D."/>
            <person name="Lu H.C."/>
            <person name="Taylor S."/>
            <person name="Reynolds S.L."/>
            <person name="Mofiz E."/>
            <person name="Najaraj S.H."/>
            <person name="Gowda H."/>
            <person name="Madugundu A."/>
            <person name="Renuse S."/>
            <person name="Holt D."/>
            <person name="Pandey A."/>
            <person name="Papenfuss A.T."/>
            <person name="Fischer K."/>
        </authorList>
    </citation>
    <scope>NUCLEOTIDE SEQUENCE [LARGE SCALE GENOMIC DNA]</scope>
</reference>
<dbReference type="Pfam" id="PF01702">
    <property type="entry name" value="TGT"/>
    <property type="match status" value="1"/>
</dbReference>
<feature type="domain" description="tRNA-guanine(15) transglycosylase-like" evidence="2">
    <location>
        <begin position="98"/>
        <end position="415"/>
    </location>
</feature>
<reference evidence="4" key="3">
    <citation type="submission" date="2022-06" db="UniProtKB">
        <authorList>
            <consortium name="EnsemblMetazoa"/>
        </authorList>
    </citation>
    <scope>IDENTIFICATION</scope>
</reference>
<evidence type="ECO:0000313" key="5">
    <source>
        <dbReference type="Proteomes" id="UP000070412"/>
    </source>
</evidence>
<dbReference type="NCBIfam" id="TIGR00449">
    <property type="entry name" value="tgt_general"/>
    <property type="match status" value="1"/>
</dbReference>
<keyword evidence="5" id="KW-1185">Reference proteome</keyword>
<dbReference type="EMBL" id="WVUK01000060">
    <property type="protein sequence ID" value="KAF7491279.1"/>
    <property type="molecule type" value="Genomic_DNA"/>
</dbReference>
<keyword evidence="3" id="KW-0808">Transferase</keyword>
<dbReference type="Gene3D" id="3.20.20.105">
    <property type="entry name" value="Queuine tRNA-ribosyltransferase-like"/>
    <property type="match status" value="1"/>
</dbReference>
<dbReference type="AlphaFoldDB" id="A0A834VDK8"/>
<evidence type="ECO:0000313" key="3">
    <source>
        <dbReference type="EMBL" id="KAF7491279.1"/>
    </source>
</evidence>
<organism evidence="3">
    <name type="scientific">Sarcoptes scabiei</name>
    <name type="common">Itch mite</name>
    <name type="synonym">Acarus scabiei</name>
    <dbReference type="NCBI Taxonomy" id="52283"/>
    <lineage>
        <taxon>Eukaryota</taxon>
        <taxon>Metazoa</taxon>
        <taxon>Ecdysozoa</taxon>
        <taxon>Arthropoda</taxon>
        <taxon>Chelicerata</taxon>
        <taxon>Arachnida</taxon>
        <taxon>Acari</taxon>
        <taxon>Acariformes</taxon>
        <taxon>Sarcoptiformes</taxon>
        <taxon>Astigmata</taxon>
        <taxon>Psoroptidia</taxon>
        <taxon>Sarcoptoidea</taxon>
        <taxon>Sarcoptidae</taxon>
        <taxon>Sarcoptinae</taxon>
        <taxon>Sarcoptes</taxon>
    </lineage>
</organism>
<proteinExistence type="predicted"/>
<protein>
    <submittedName>
        <fullName evidence="3">Queuine tRNA-ribosyltransferase subunit QTRTD1 -like protein</fullName>
    </submittedName>
</protein>
<evidence type="ECO:0000313" key="4">
    <source>
        <dbReference type="EnsemblMetazoa" id="KAF7491279.1"/>
    </source>
</evidence>
<dbReference type="GO" id="GO:0016740">
    <property type="term" value="F:transferase activity"/>
    <property type="evidence" value="ECO:0007669"/>
    <property type="project" value="UniProtKB-KW"/>
</dbReference>
<reference evidence="3" key="2">
    <citation type="submission" date="2020-01" db="EMBL/GenBank/DDBJ databases">
        <authorList>
            <person name="Korhonen P.K.K."/>
            <person name="Guangxu M.G."/>
            <person name="Wang T.W."/>
            <person name="Stroehlein A.J.S."/>
            <person name="Young N.D."/>
            <person name="Ang C.-S.A."/>
            <person name="Fernando D.W.F."/>
            <person name="Lu H.L."/>
            <person name="Taylor S.T."/>
            <person name="Ehtesham M.E.M."/>
            <person name="Najaraj S.H.N."/>
            <person name="Harsha G.H.G."/>
            <person name="Madugundu A.M."/>
            <person name="Renuse S.R."/>
            <person name="Holt D.H."/>
            <person name="Pandey A.P."/>
            <person name="Papenfuss A.P."/>
            <person name="Gasser R.B.G."/>
            <person name="Fischer K.F."/>
        </authorList>
    </citation>
    <scope>NUCLEOTIDE SEQUENCE</scope>
    <source>
        <strain evidence="3">SSS_KF_BRIS2020</strain>
    </source>
</reference>
<dbReference type="Proteomes" id="UP000070412">
    <property type="component" value="Unassembled WGS sequence"/>
</dbReference>
<accession>A0A834VDK8</accession>
<feature type="region of interest" description="Disordered" evidence="1">
    <location>
        <begin position="327"/>
        <end position="346"/>
    </location>
</feature>
<dbReference type="GO" id="GO:0006400">
    <property type="term" value="P:tRNA modification"/>
    <property type="evidence" value="ECO:0007669"/>
    <property type="project" value="InterPro"/>
</dbReference>
<dbReference type="InterPro" id="IPR036511">
    <property type="entry name" value="TGT-like_sf"/>
</dbReference>
<dbReference type="InterPro" id="IPR050852">
    <property type="entry name" value="Queuine_tRNA-ribosyltrfase"/>
</dbReference>
<dbReference type="OrthoDB" id="27601at2759"/>
<dbReference type="PANTHER" id="PTHR46064:SF1">
    <property type="entry name" value="QUEUINE TRNA-RIBOSYLTRANSFERASE ACCESSORY SUBUNIT 2"/>
    <property type="match status" value="1"/>
</dbReference>
<sequence>MLNKIMTRMNPRLIIDTETGSIPFISWNFIKHNTGILFRSESNEINGAVRYDCGSDYLIKVNVGDFLDLNEVSQIDVPSLNEMKSMEDKSLLLSFNDSTKNFSLYKNSRDEIAIPTIHGRKLVSAKTMLNVASKIGSERVQVIADICTPKIAKAKWTNRAVIRSMNRLEETFDLMDSNQSDLKINQKNPIKIWASLTGGYIEESRIKSCEHLTQYSDRIEAIVIEGFPGINLAADDNDDENGSNRKSLDDCLRLLNKIIIPNLPGYLPKSMFGVFFPNDMLRLIDSGIDMLDSSLCTMLTRKGQALPSPLIDTKAMILRFHLISDSNRNESSPNDSNDDELEDPNPTTIIDLYDAKFNKSEKKLSDQCCCHTCSNRYTRAYIHHLLKRHEMNGNMLLQIHNHYSLTFFFDQIRSMNREQFEKILINSNLRNY</sequence>
<evidence type="ECO:0000259" key="2">
    <source>
        <dbReference type="Pfam" id="PF01702"/>
    </source>
</evidence>
<gene>
    <name evidence="3" type="ORF">SSS_8490</name>
</gene>
<name>A0A834VDK8_SARSC</name>
<dbReference type="InterPro" id="IPR002616">
    <property type="entry name" value="tRNA_ribo_trans-like"/>
</dbReference>
<dbReference type="PANTHER" id="PTHR46064">
    <property type="entry name" value="QUEUINE TRNA-RIBOSYLTRANSFERASE ACCESSORY SUBUNIT 2"/>
    <property type="match status" value="1"/>
</dbReference>
<dbReference type="EnsemblMetazoa" id="SSS_8490s_mrna">
    <property type="protein sequence ID" value="KAF7491279.1"/>
    <property type="gene ID" value="SSS_8490"/>
</dbReference>
<evidence type="ECO:0000256" key="1">
    <source>
        <dbReference type="SAM" id="MobiDB-lite"/>
    </source>
</evidence>